<evidence type="ECO:0000313" key="9">
    <source>
        <dbReference type="EMBL" id="TDK31903.1"/>
    </source>
</evidence>
<evidence type="ECO:0000256" key="2">
    <source>
        <dbReference type="ARBA" id="ARBA00023015"/>
    </source>
</evidence>
<dbReference type="InterPro" id="IPR036390">
    <property type="entry name" value="WH_DNA-bd_sf"/>
</dbReference>
<dbReference type="PROSITE" id="PS50931">
    <property type="entry name" value="HTH_LYSR"/>
    <property type="match status" value="1"/>
</dbReference>
<evidence type="ECO:0000256" key="6">
    <source>
        <dbReference type="ARBA" id="ARBA00067332"/>
    </source>
</evidence>
<evidence type="ECO:0000256" key="7">
    <source>
        <dbReference type="ARBA" id="ARBA00083243"/>
    </source>
</evidence>
<dbReference type="PANTHER" id="PTHR30537:SF5">
    <property type="entry name" value="HTH-TYPE TRANSCRIPTIONAL ACTIVATOR TTDR-RELATED"/>
    <property type="match status" value="1"/>
</dbReference>
<dbReference type="GO" id="GO:0043565">
    <property type="term" value="F:sequence-specific DNA binding"/>
    <property type="evidence" value="ECO:0007669"/>
    <property type="project" value="TreeGrafter"/>
</dbReference>
<sequence length="296" mass="32800">MSDGFLDMLVFVRVTEAGSLSRAARELGFSLTVVSRKLSRLEERLGVRLVNRTTRSLTLTEEGSRFYDRSVRILAEIEDAETEAASGRDSAIGTLRVTATFAFGIRWLAPLLAEFQQSHPSLNVRLDTADGLVNIVEEGYDLAVRFGSLADSSLIARQLAPNRRVICAAPEYLERYGRPSSVEDLVDHDIVSFGDTPNTHWNFEDGRSVNVRSRLGTNNGELAHRWALQGRGLIMKSIWDVEDDIASGKLEIVLPGEKLPSAPIHAVFPHTRLAAAKVRLCVEFLATRLKRASREA</sequence>
<evidence type="ECO:0000256" key="3">
    <source>
        <dbReference type="ARBA" id="ARBA00023125"/>
    </source>
</evidence>
<dbReference type="SUPFAM" id="SSF46785">
    <property type="entry name" value="Winged helix' DNA-binding domain"/>
    <property type="match status" value="1"/>
</dbReference>
<dbReference type="InterPro" id="IPR000847">
    <property type="entry name" value="LysR_HTH_N"/>
</dbReference>
<dbReference type="InterPro" id="IPR058163">
    <property type="entry name" value="LysR-type_TF_proteobact-type"/>
</dbReference>
<organism evidence="9 10">
    <name type="scientific">Rhizobium deserti</name>
    <dbReference type="NCBI Taxonomy" id="2547961"/>
    <lineage>
        <taxon>Bacteria</taxon>
        <taxon>Pseudomonadati</taxon>
        <taxon>Pseudomonadota</taxon>
        <taxon>Alphaproteobacteria</taxon>
        <taxon>Hyphomicrobiales</taxon>
        <taxon>Rhizobiaceae</taxon>
        <taxon>Rhizobium/Agrobacterium group</taxon>
        <taxon>Rhizobium</taxon>
    </lineage>
</organism>
<dbReference type="CDD" id="cd08422">
    <property type="entry name" value="PBP2_CrgA_like"/>
    <property type="match status" value="1"/>
</dbReference>
<evidence type="ECO:0000256" key="4">
    <source>
        <dbReference type="ARBA" id="ARBA00023163"/>
    </source>
</evidence>
<evidence type="ECO:0000256" key="5">
    <source>
        <dbReference type="ARBA" id="ARBA00054626"/>
    </source>
</evidence>
<dbReference type="InterPro" id="IPR036388">
    <property type="entry name" value="WH-like_DNA-bd_sf"/>
</dbReference>
<comment type="caution">
    <text evidence="9">The sequence shown here is derived from an EMBL/GenBank/DDBJ whole genome shotgun (WGS) entry which is preliminary data.</text>
</comment>
<feature type="domain" description="HTH lysR-type" evidence="8">
    <location>
        <begin position="10"/>
        <end position="60"/>
    </location>
</feature>
<evidence type="ECO:0000256" key="1">
    <source>
        <dbReference type="ARBA" id="ARBA00009437"/>
    </source>
</evidence>
<keyword evidence="2" id="KW-0805">Transcription regulation</keyword>
<proteinExistence type="inferred from homology"/>
<evidence type="ECO:0000259" key="8">
    <source>
        <dbReference type="PROSITE" id="PS50931"/>
    </source>
</evidence>
<name>A0A4R5UB93_9HYPH</name>
<accession>A0A4R5UB93</accession>
<keyword evidence="10" id="KW-1185">Reference proteome</keyword>
<dbReference type="InterPro" id="IPR005119">
    <property type="entry name" value="LysR_subst-bd"/>
</dbReference>
<comment type="similarity">
    <text evidence="1">Belongs to the LysR transcriptional regulatory family.</text>
</comment>
<dbReference type="GO" id="GO:0006351">
    <property type="term" value="P:DNA-templated transcription"/>
    <property type="evidence" value="ECO:0007669"/>
    <property type="project" value="TreeGrafter"/>
</dbReference>
<keyword evidence="3" id="KW-0238">DNA-binding</keyword>
<dbReference type="Gene3D" id="3.40.190.290">
    <property type="match status" value="1"/>
</dbReference>
<dbReference type="Pfam" id="PF00126">
    <property type="entry name" value="HTH_1"/>
    <property type="match status" value="1"/>
</dbReference>
<dbReference type="Pfam" id="PF03466">
    <property type="entry name" value="LysR_substrate"/>
    <property type="match status" value="1"/>
</dbReference>
<comment type="function">
    <text evidence="5">Transcriptional regulator of the ttuABCDE tartrate utilization operon.</text>
</comment>
<gene>
    <name evidence="9" type="ORF">E2F50_19500</name>
</gene>
<reference evidence="9 10" key="1">
    <citation type="submission" date="2019-03" db="EMBL/GenBank/DDBJ databases">
        <title>Rhizobium sp. nov., an bacterium isolated from biocrust in Mu Us Desert.</title>
        <authorList>
            <person name="Lixiong L."/>
        </authorList>
    </citation>
    <scope>NUCLEOTIDE SEQUENCE [LARGE SCALE GENOMIC DNA]</scope>
    <source>
        <strain evidence="9 10">SPY-1</strain>
    </source>
</reference>
<dbReference type="GO" id="GO:0003700">
    <property type="term" value="F:DNA-binding transcription factor activity"/>
    <property type="evidence" value="ECO:0007669"/>
    <property type="project" value="InterPro"/>
</dbReference>
<dbReference type="SUPFAM" id="SSF53850">
    <property type="entry name" value="Periplasmic binding protein-like II"/>
    <property type="match status" value="1"/>
</dbReference>
<dbReference type="EMBL" id="SMTL01000006">
    <property type="protein sequence ID" value="TDK31903.1"/>
    <property type="molecule type" value="Genomic_DNA"/>
</dbReference>
<evidence type="ECO:0000313" key="10">
    <source>
        <dbReference type="Proteomes" id="UP000295238"/>
    </source>
</evidence>
<dbReference type="AlphaFoldDB" id="A0A4R5UB93"/>
<protein>
    <recommendedName>
        <fullName evidence="6">HTH-type transcriptional regulator TtuA</fullName>
    </recommendedName>
    <alternativeName>
        <fullName evidence="7">Tartrate utilization transcriptional regulator</fullName>
    </alternativeName>
</protein>
<dbReference type="FunFam" id="1.10.10.10:FF:000001">
    <property type="entry name" value="LysR family transcriptional regulator"/>
    <property type="match status" value="1"/>
</dbReference>
<dbReference type="FunFam" id="3.40.190.290:FF:000001">
    <property type="entry name" value="Transcriptional regulator, LysR family"/>
    <property type="match status" value="1"/>
</dbReference>
<dbReference type="PANTHER" id="PTHR30537">
    <property type="entry name" value="HTH-TYPE TRANSCRIPTIONAL REGULATOR"/>
    <property type="match status" value="1"/>
</dbReference>
<keyword evidence="4" id="KW-0804">Transcription</keyword>
<dbReference type="Proteomes" id="UP000295238">
    <property type="component" value="Unassembled WGS sequence"/>
</dbReference>
<dbReference type="OrthoDB" id="9813056at2"/>
<dbReference type="Gene3D" id="1.10.10.10">
    <property type="entry name" value="Winged helix-like DNA-binding domain superfamily/Winged helix DNA-binding domain"/>
    <property type="match status" value="1"/>
</dbReference>